<dbReference type="SMART" id="SM00062">
    <property type="entry name" value="PBPb"/>
    <property type="match status" value="1"/>
</dbReference>
<evidence type="ECO:0000313" key="5">
    <source>
        <dbReference type="EMBL" id="WFM82955.1"/>
    </source>
</evidence>
<feature type="region of interest" description="Disordered" evidence="2">
    <location>
        <begin position="26"/>
        <end position="45"/>
    </location>
</feature>
<name>A0ABY8FYY1_9ACTO</name>
<evidence type="ECO:0000256" key="3">
    <source>
        <dbReference type="SAM" id="SignalP"/>
    </source>
</evidence>
<dbReference type="Pfam" id="PF00497">
    <property type="entry name" value="SBP_bac_3"/>
    <property type="match status" value="1"/>
</dbReference>
<gene>
    <name evidence="5" type="ORF">P7079_06040</name>
</gene>
<feature type="chain" id="PRO_5047470391" evidence="3">
    <location>
        <begin position="24"/>
        <end position="305"/>
    </location>
</feature>
<feature type="domain" description="Solute-binding protein family 3/N-terminal" evidence="4">
    <location>
        <begin position="68"/>
        <end position="293"/>
    </location>
</feature>
<sequence>MKKIFGTAAVALTLALTACGANATEGASSAPASSNSGATTAQPTDLSDLKKVDELAALVPDAVKADGKLTNGAELTYAPGEFYAPDGTTQLGYDIDLTRALATVLGLKPETQASKFDAIIPAIGTKYEVGLSAFNISPERQKVVNMVQYFQNGSRYSVAKGNPKNFDPANPCGAVVGVQTGTAQDEALEALNKDKCAAKPITIQKQDEQARVTLALAGGQIDAMYTDGSVADYAGKLTSGKTEIIGDLMDKAGMGVAVSKNDPKLTEAVQKAMQYLMDHGYVKKIFNNWGITEGVETTATLNPAK</sequence>
<dbReference type="EMBL" id="CP121208">
    <property type="protein sequence ID" value="WFM82955.1"/>
    <property type="molecule type" value="Genomic_DNA"/>
</dbReference>
<reference evidence="5 6" key="1">
    <citation type="submission" date="2023-03" db="EMBL/GenBank/DDBJ databases">
        <title>Complete genome of Arcanobacterium canis strain DSM 25104 isolated in 2010 from a canine otitis externa in Germany.</title>
        <authorList>
            <person name="Borowiak M."/>
            <person name="Kreitlow A."/>
            <person name="Malorny B."/>
            <person name="Laemmler C."/>
            <person name="Prenger-Berninghoff E."/>
            <person name="Ploetz M."/>
            <person name="Abdulmawjood A."/>
        </authorList>
    </citation>
    <scope>NUCLEOTIDE SEQUENCE [LARGE SCALE GENOMIC DNA]</scope>
    <source>
        <strain evidence="5 6">DSM 25104</strain>
    </source>
</reference>
<dbReference type="InterPro" id="IPR001638">
    <property type="entry name" value="Solute-binding_3/MltF_N"/>
</dbReference>
<keyword evidence="6" id="KW-1185">Reference proteome</keyword>
<accession>A0ABY8FYY1</accession>
<evidence type="ECO:0000256" key="2">
    <source>
        <dbReference type="SAM" id="MobiDB-lite"/>
    </source>
</evidence>
<dbReference type="PROSITE" id="PS51257">
    <property type="entry name" value="PROKAR_LIPOPROTEIN"/>
    <property type="match status" value="1"/>
</dbReference>
<dbReference type="Proteomes" id="UP001215216">
    <property type="component" value="Chromosome"/>
</dbReference>
<organism evidence="5 6">
    <name type="scientific">Arcanobacterium canis</name>
    <dbReference type="NCBI Taxonomy" id="999183"/>
    <lineage>
        <taxon>Bacteria</taxon>
        <taxon>Bacillati</taxon>
        <taxon>Actinomycetota</taxon>
        <taxon>Actinomycetes</taxon>
        <taxon>Actinomycetales</taxon>
        <taxon>Actinomycetaceae</taxon>
        <taxon>Arcanobacterium</taxon>
    </lineage>
</organism>
<dbReference type="PANTHER" id="PTHR35936">
    <property type="entry name" value="MEMBRANE-BOUND LYTIC MUREIN TRANSGLYCOSYLASE F"/>
    <property type="match status" value="1"/>
</dbReference>
<keyword evidence="1 3" id="KW-0732">Signal</keyword>
<feature type="signal peptide" evidence="3">
    <location>
        <begin position="1"/>
        <end position="23"/>
    </location>
</feature>
<dbReference type="RefSeq" id="WP_278012381.1">
    <property type="nucleotide sequence ID" value="NZ_CP121208.1"/>
</dbReference>
<evidence type="ECO:0000256" key="1">
    <source>
        <dbReference type="ARBA" id="ARBA00022729"/>
    </source>
</evidence>
<evidence type="ECO:0000259" key="4">
    <source>
        <dbReference type="SMART" id="SM00062"/>
    </source>
</evidence>
<evidence type="ECO:0000313" key="6">
    <source>
        <dbReference type="Proteomes" id="UP001215216"/>
    </source>
</evidence>
<dbReference type="PANTHER" id="PTHR35936:SF17">
    <property type="entry name" value="ARGININE-BINDING EXTRACELLULAR PROTEIN ARTP"/>
    <property type="match status" value="1"/>
</dbReference>
<protein>
    <submittedName>
        <fullName evidence="5">ABC transporter substrate-binding protein</fullName>
    </submittedName>
</protein>
<dbReference type="CDD" id="cd01004">
    <property type="entry name" value="PBP2_MidA_like"/>
    <property type="match status" value="1"/>
</dbReference>
<dbReference type="Gene3D" id="3.40.190.10">
    <property type="entry name" value="Periplasmic binding protein-like II"/>
    <property type="match status" value="2"/>
</dbReference>
<feature type="compositionally biased region" description="Low complexity" evidence="2">
    <location>
        <begin position="26"/>
        <end position="41"/>
    </location>
</feature>
<dbReference type="SUPFAM" id="SSF53850">
    <property type="entry name" value="Periplasmic binding protein-like II"/>
    <property type="match status" value="1"/>
</dbReference>
<proteinExistence type="predicted"/>